<evidence type="ECO:0000256" key="4">
    <source>
        <dbReference type="ARBA" id="ARBA00022670"/>
    </source>
</evidence>
<evidence type="ECO:0000256" key="11">
    <source>
        <dbReference type="RuleBase" id="RU362031"/>
    </source>
</evidence>
<keyword evidence="7 11" id="KW-0862">Zinc</keyword>
<comment type="cofactor">
    <cofactor evidence="1 11">
        <name>Zn(2+)</name>
        <dbReference type="ChEBI" id="CHEBI:29105"/>
    </cofactor>
</comment>
<evidence type="ECO:0000256" key="3">
    <source>
        <dbReference type="ARBA" id="ARBA00007931"/>
    </source>
</evidence>
<evidence type="ECO:0000313" key="14">
    <source>
        <dbReference type="Proteomes" id="UP000199158"/>
    </source>
</evidence>
<dbReference type="InterPro" id="IPR036034">
    <property type="entry name" value="PDZ_sf"/>
</dbReference>
<keyword evidence="5 11" id="KW-0812">Transmembrane</keyword>
<keyword evidence="11" id="KW-0479">Metal-binding</keyword>
<feature type="domain" description="Peptidase M50" evidence="12">
    <location>
        <begin position="3"/>
        <end position="319"/>
    </location>
</feature>
<dbReference type="GO" id="GO:0046872">
    <property type="term" value="F:metal ion binding"/>
    <property type="evidence" value="ECO:0007669"/>
    <property type="project" value="UniProtKB-KW"/>
</dbReference>
<dbReference type="Pfam" id="PF02163">
    <property type="entry name" value="Peptidase_M50"/>
    <property type="match status" value="1"/>
</dbReference>
<dbReference type="InterPro" id="IPR004387">
    <property type="entry name" value="Pept_M50_Zn"/>
</dbReference>
<keyword evidence="14" id="KW-1185">Reference proteome</keyword>
<keyword evidence="6 11" id="KW-0378">Hydrolase</keyword>
<evidence type="ECO:0000256" key="10">
    <source>
        <dbReference type="ARBA" id="ARBA00023136"/>
    </source>
</evidence>
<dbReference type="GO" id="GO:0006508">
    <property type="term" value="P:proteolysis"/>
    <property type="evidence" value="ECO:0007669"/>
    <property type="project" value="UniProtKB-KW"/>
</dbReference>
<dbReference type="GO" id="GO:0016020">
    <property type="term" value="C:membrane"/>
    <property type="evidence" value="ECO:0007669"/>
    <property type="project" value="UniProtKB-SubCell"/>
</dbReference>
<proteinExistence type="inferred from homology"/>
<comment type="subcellular location">
    <subcellularLocation>
        <location evidence="2">Membrane</location>
        <topology evidence="2">Multi-pass membrane protein</topology>
    </subcellularLocation>
</comment>
<dbReference type="EMBL" id="FOCG01000001">
    <property type="protein sequence ID" value="SEM57561.1"/>
    <property type="molecule type" value="Genomic_DNA"/>
</dbReference>
<evidence type="ECO:0000256" key="7">
    <source>
        <dbReference type="ARBA" id="ARBA00022833"/>
    </source>
</evidence>
<dbReference type="InterPro" id="IPR008915">
    <property type="entry name" value="Peptidase_M50"/>
</dbReference>
<dbReference type="Gene3D" id="2.30.42.10">
    <property type="match status" value="1"/>
</dbReference>
<dbReference type="Proteomes" id="UP000199158">
    <property type="component" value="Unassembled WGS sequence"/>
</dbReference>
<reference evidence="13 14" key="1">
    <citation type="submission" date="2016-10" db="EMBL/GenBank/DDBJ databases">
        <authorList>
            <person name="de Groot N.N."/>
        </authorList>
    </citation>
    <scope>NUCLEOTIDE SEQUENCE [LARGE SCALE GENOMIC DNA]</scope>
    <source>
        <strain evidence="13 14">CGMCC 1.5070</strain>
    </source>
</reference>
<organism evidence="13 14">
    <name type="scientific">Hydrogenoanaerobacterium saccharovorans</name>
    <dbReference type="NCBI Taxonomy" id="474960"/>
    <lineage>
        <taxon>Bacteria</taxon>
        <taxon>Bacillati</taxon>
        <taxon>Bacillota</taxon>
        <taxon>Clostridia</taxon>
        <taxon>Eubacteriales</taxon>
        <taxon>Oscillospiraceae</taxon>
        <taxon>Hydrogenoanaerobacterium</taxon>
    </lineage>
</organism>
<evidence type="ECO:0000259" key="12">
    <source>
        <dbReference type="Pfam" id="PF02163"/>
    </source>
</evidence>
<name>A0A1H7ZH27_9FIRM</name>
<evidence type="ECO:0000256" key="1">
    <source>
        <dbReference type="ARBA" id="ARBA00001947"/>
    </source>
</evidence>
<evidence type="ECO:0000256" key="8">
    <source>
        <dbReference type="ARBA" id="ARBA00022989"/>
    </source>
</evidence>
<keyword evidence="8 11" id="KW-1133">Transmembrane helix</keyword>
<comment type="similarity">
    <text evidence="3 11">Belongs to the peptidase M50B family.</text>
</comment>
<feature type="transmembrane region" description="Helical" evidence="11">
    <location>
        <begin position="85"/>
        <end position="107"/>
    </location>
</feature>
<protein>
    <recommendedName>
        <fullName evidence="11">Zinc metalloprotease</fullName>
        <ecNumber evidence="11">3.4.24.-</ecNumber>
    </recommendedName>
</protein>
<keyword evidence="10 11" id="KW-0472">Membrane</keyword>
<dbReference type="PANTHER" id="PTHR42837">
    <property type="entry name" value="REGULATOR OF SIGMA-E PROTEASE RSEP"/>
    <property type="match status" value="1"/>
</dbReference>
<feature type="transmembrane region" description="Helical" evidence="11">
    <location>
        <begin position="308"/>
        <end position="326"/>
    </location>
</feature>
<dbReference type="SUPFAM" id="SSF50156">
    <property type="entry name" value="PDZ domain-like"/>
    <property type="match status" value="1"/>
</dbReference>
<dbReference type="EC" id="3.4.24.-" evidence="11"/>
<sequence>MLAILIFGAFVFVHELGHFLSAKAFNMKVNDFAIGFGPALFKFTKGETTYAVRAFPLGGYVALDGEDEESDDERSFHKQKIWKRFIVMAAGGVMNLLLGFIVVLIVLGMQQTLGTTTISNFQPQPVSNSVLQVGDQILKINGSRVHIDNDIVFGLVRDEDARVDMQIKRGNELLNLQVPFQMTKNPDGTNSVYIDFTVYPMEKNFFNVSYNGVFYTGSIAKMVWISLGDLISGKFSVNQLSGPVGVTAVISQASSMGLRPLLMLVAFITINLGVFNLLPLPALDGGKLLFLCIEAIFRKPVPPKYENYVHTAGMILLLGLMLFVTFNDITRLFFK</sequence>
<dbReference type="PANTHER" id="PTHR42837:SF2">
    <property type="entry name" value="MEMBRANE METALLOPROTEASE ARASP2, CHLOROPLASTIC-RELATED"/>
    <property type="match status" value="1"/>
</dbReference>
<dbReference type="AlphaFoldDB" id="A0A1H7ZH27"/>
<feature type="transmembrane region" description="Helical" evidence="11">
    <location>
        <begin position="261"/>
        <end position="280"/>
    </location>
</feature>
<dbReference type="NCBIfam" id="TIGR00054">
    <property type="entry name" value="RIP metalloprotease RseP"/>
    <property type="match status" value="1"/>
</dbReference>
<evidence type="ECO:0000256" key="6">
    <source>
        <dbReference type="ARBA" id="ARBA00022801"/>
    </source>
</evidence>
<keyword evidence="9 11" id="KW-0482">Metalloprotease</keyword>
<accession>A0A1H7ZH27</accession>
<evidence type="ECO:0000256" key="2">
    <source>
        <dbReference type="ARBA" id="ARBA00004141"/>
    </source>
</evidence>
<evidence type="ECO:0000256" key="5">
    <source>
        <dbReference type="ARBA" id="ARBA00022692"/>
    </source>
</evidence>
<gene>
    <name evidence="13" type="ORF">SAMN05216180_0662</name>
</gene>
<dbReference type="CDD" id="cd06163">
    <property type="entry name" value="S2P-M50_PDZ_RseP-like"/>
    <property type="match status" value="1"/>
</dbReference>
<dbReference type="GO" id="GO:0004222">
    <property type="term" value="F:metalloendopeptidase activity"/>
    <property type="evidence" value="ECO:0007669"/>
    <property type="project" value="InterPro"/>
</dbReference>
<evidence type="ECO:0000313" key="13">
    <source>
        <dbReference type="EMBL" id="SEM57561.1"/>
    </source>
</evidence>
<dbReference type="STRING" id="474960.SAMN05216180_0662"/>
<evidence type="ECO:0000256" key="9">
    <source>
        <dbReference type="ARBA" id="ARBA00023049"/>
    </source>
</evidence>
<keyword evidence="4 13" id="KW-0645">Protease</keyword>